<dbReference type="InterPro" id="IPR000847">
    <property type="entry name" value="LysR_HTH_N"/>
</dbReference>
<dbReference type="GO" id="GO:0003700">
    <property type="term" value="F:DNA-binding transcription factor activity"/>
    <property type="evidence" value="ECO:0007669"/>
    <property type="project" value="InterPro"/>
</dbReference>
<evidence type="ECO:0000313" key="8">
    <source>
        <dbReference type="Proteomes" id="UP000318801"/>
    </source>
</evidence>
<evidence type="ECO:0000313" key="7">
    <source>
        <dbReference type="EMBL" id="TPW26759.1"/>
    </source>
</evidence>
<dbReference type="PROSITE" id="PS50931">
    <property type="entry name" value="HTH_LYSR"/>
    <property type="match status" value="1"/>
</dbReference>
<keyword evidence="4" id="KW-0238">DNA-binding</keyword>
<keyword evidence="2" id="KW-0536">Nodulation</keyword>
<dbReference type="InterPro" id="IPR050389">
    <property type="entry name" value="LysR-type_TF"/>
</dbReference>
<proteinExistence type="inferred from homology"/>
<keyword evidence="8" id="KW-1185">Reference proteome</keyword>
<dbReference type="Pfam" id="PF03466">
    <property type="entry name" value="LysR_substrate"/>
    <property type="match status" value="1"/>
</dbReference>
<name>A0A506U2G1_9HYPH</name>
<dbReference type="SUPFAM" id="SSF46785">
    <property type="entry name" value="Winged helix' DNA-binding domain"/>
    <property type="match status" value="1"/>
</dbReference>
<sequence>MNENDISSIDLNLLKVFEAIYEEGSASRAALRLGVTQSAASAALSRLRTLYQDQLFERRGRGLVPTARAHELSATVREALRLCRSTMLSTAPGEPSYRDRTISLGLSDDLEIAMGRALADRLRITAPGLRLLLRQTNSYVATDALASRAVDLVLTAGGFASRAISHQTVMTGGYACILRTIPRHVRAELSLDDYLQRDHLLISSDGYAGIVDDALQTLGLHRHIEVSTTHFAAVPFLLGSENAIATLPTHAARVIARLAGFELMPCPLTLPTYAIELGWRPERLRDPAIRVVRDAVLHVFDPGSQI</sequence>
<feature type="domain" description="HTH lysR-type" evidence="6">
    <location>
        <begin position="9"/>
        <end position="66"/>
    </location>
</feature>
<reference evidence="7 8" key="1">
    <citation type="submission" date="2019-06" db="EMBL/GenBank/DDBJ databases">
        <authorList>
            <person name="Li M."/>
        </authorList>
    </citation>
    <scope>NUCLEOTIDE SEQUENCE [LARGE SCALE GENOMIC DNA]</scope>
    <source>
        <strain evidence="7 8">BGMRC2036</strain>
    </source>
</reference>
<dbReference type="GO" id="GO:0003677">
    <property type="term" value="F:DNA binding"/>
    <property type="evidence" value="ECO:0007669"/>
    <property type="project" value="UniProtKB-KW"/>
</dbReference>
<comment type="caution">
    <text evidence="7">The sequence shown here is derived from an EMBL/GenBank/DDBJ whole genome shotgun (WGS) entry which is preliminary data.</text>
</comment>
<evidence type="ECO:0000256" key="4">
    <source>
        <dbReference type="ARBA" id="ARBA00023125"/>
    </source>
</evidence>
<comment type="similarity">
    <text evidence="1">Belongs to the LysR transcriptional regulatory family.</text>
</comment>
<keyword evidence="5" id="KW-0804">Transcription</keyword>
<dbReference type="InterPro" id="IPR005119">
    <property type="entry name" value="LysR_subst-bd"/>
</dbReference>
<dbReference type="EMBL" id="VHLG01000023">
    <property type="protein sequence ID" value="TPW26759.1"/>
    <property type="molecule type" value="Genomic_DNA"/>
</dbReference>
<gene>
    <name evidence="7" type="ORF">FJU08_21560</name>
</gene>
<evidence type="ECO:0000259" key="6">
    <source>
        <dbReference type="PROSITE" id="PS50931"/>
    </source>
</evidence>
<keyword evidence="3" id="KW-0805">Transcription regulation</keyword>
<dbReference type="SUPFAM" id="SSF53850">
    <property type="entry name" value="Periplasmic binding protein-like II"/>
    <property type="match status" value="1"/>
</dbReference>
<evidence type="ECO:0000256" key="1">
    <source>
        <dbReference type="ARBA" id="ARBA00009437"/>
    </source>
</evidence>
<dbReference type="InterPro" id="IPR036388">
    <property type="entry name" value="WH-like_DNA-bd_sf"/>
</dbReference>
<dbReference type="PANTHER" id="PTHR30118:SF15">
    <property type="entry name" value="TRANSCRIPTIONAL REGULATORY PROTEIN"/>
    <property type="match status" value="1"/>
</dbReference>
<evidence type="ECO:0000256" key="3">
    <source>
        <dbReference type="ARBA" id="ARBA00023015"/>
    </source>
</evidence>
<dbReference type="Pfam" id="PF00126">
    <property type="entry name" value="HTH_1"/>
    <property type="match status" value="1"/>
</dbReference>
<accession>A0A506U2G1</accession>
<organism evidence="7 8">
    <name type="scientific">Martelella alba</name>
    <dbReference type="NCBI Taxonomy" id="2590451"/>
    <lineage>
        <taxon>Bacteria</taxon>
        <taxon>Pseudomonadati</taxon>
        <taxon>Pseudomonadota</taxon>
        <taxon>Alphaproteobacteria</taxon>
        <taxon>Hyphomicrobiales</taxon>
        <taxon>Aurantimonadaceae</taxon>
        <taxon>Martelella</taxon>
    </lineage>
</organism>
<protein>
    <submittedName>
        <fullName evidence="7">LysR family transcriptional regulator</fullName>
    </submittedName>
</protein>
<dbReference type="Gene3D" id="1.10.10.10">
    <property type="entry name" value="Winged helix-like DNA-binding domain superfamily/Winged helix DNA-binding domain"/>
    <property type="match status" value="1"/>
</dbReference>
<dbReference type="Gene3D" id="3.40.190.10">
    <property type="entry name" value="Periplasmic binding protein-like II"/>
    <property type="match status" value="2"/>
</dbReference>
<dbReference type="InterPro" id="IPR036390">
    <property type="entry name" value="WH_DNA-bd_sf"/>
</dbReference>
<dbReference type="AlphaFoldDB" id="A0A506U2G1"/>
<dbReference type="Proteomes" id="UP000318801">
    <property type="component" value="Unassembled WGS sequence"/>
</dbReference>
<evidence type="ECO:0000256" key="5">
    <source>
        <dbReference type="ARBA" id="ARBA00023163"/>
    </source>
</evidence>
<dbReference type="PANTHER" id="PTHR30118">
    <property type="entry name" value="HTH-TYPE TRANSCRIPTIONAL REGULATOR LEUO-RELATED"/>
    <property type="match status" value="1"/>
</dbReference>
<dbReference type="OrthoDB" id="8339333at2"/>
<dbReference type="RefSeq" id="WP_141151120.1">
    <property type="nucleotide sequence ID" value="NZ_VHLG01000023.1"/>
</dbReference>
<evidence type="ECO:0000256" key="2">
    <source>
        <dbReference type="ARBA" id="ARBA00022458"/>
    </source>
</evidence>